<evidence type="ECO:0000313" key="5">
    <source>
        <dbReference type="Proteomes" id="UP000051494"/>
    </source>
</evidence>
<accession>A0A0Q9YNB4</accession>
<evidence type="ECO:0000313" key="3">
    <source>
        <dbReference type="EMBL" id="KRG17953.1"/>
    </source>
</evidence>
<keyword evidence="2" id="KW-1133">Transmembrane helix</keyword>
<dbReference type="STRING" id="437022.CC99x_01909"/>
<feature type="transmembrane region" description="Helical" evidence="2">
    <location>
        <begin position="41"/>
        <end position="61"/>
    </location>
</feature>
<name>A0A0Q9YNB4_9GAMM</name>
<evidence type="ECO:0000256" key="1">
    <source>
        <dbReference type="SAM" id="MobiDB-lite"/>
    </source>
</evidence>
<protein>
    <submittedName>
        <fullName evidence="3">Uncharacterized protein</fullName>
    </submittedName>
</protein>
<organism evidence="3">
    <name type="scientific">Candidatus Berkiella cookevillensis</name>
    <dbReference type="NCBI Taxonomy" id="437022"/>
    <lineage>
        <taxon>Bacteria</taxon>
        <taxon>Pseudomonadati</taxon>
        <taxon>Pseudomonadota</taxon>
        <taxon>Gammaproteobacteria</taxon>
        <taxon>Candidatus Berkiellales</taxon>
        <taxon>Candidatus Berkiellaceae</taxon>
        <taxon>Candidatus Berkiella</taxon>
    </lineage>
</organism>
<dbReference type="EMBL" id="LKHV02000001">
    <property type="protein sequence ID" value="MCS5709119.1"/>
    <property type="molecule type" value="Genomic_DNA"/>
</dbReference>
<dbReference type="AlphaFoldDB" id="A0A0Q9YNB4"/>
<gene>
    <name evidence="4" type="ORF">CC99x_009400</name>
    <name evidence="3" type="ORF">CC99x_01909</name>
</gene>
<sequence>MKRGISALDNNDQDLGSVDTPEQIADRPKVRARSKSLRNTVVAGGLTTAGWAGGALALSSAPLTAPLVLGTVGIAGVQVGGIMLAGYAGYKTIEGVGRLGYKAASGVTSMFGNYFNRNTNAQEVAQEVAEVLADNSMDVQAEQTVEQQEVAQEVLADNGVETQVEEVLVEQPTKRRKLVEEAETEETTYQGNLVSVNLQIAALRSELKNCKTLFNAFDKEAEKFQDAQFENGTLAAEQPGRNKLQFLRWELKKLGELSETGSKLQPRLKKEITNQVTDKISKASNKPKI</sequence>
<keyword evidence="2" id="KW-0472">Membrane</keyword>
<comment type="caution">
    <text evidence="3">The sequence shown here is derived from an EMBL/GenBank/DDBJ whole genome shotgun (WGS) entry which is preliminary data.</text>
</comment>
<keyword evidence="5" id="KW-1185">Reference proteome</keyword>
<feature type="transmembrane region" description="Helical" evidence="2">
    <location>
        <begin position="67"/>
        <end position="90"/>
    </location>
</feature>
<dbReference type="Proteomes" id="UP000051494">
    <property type="component" value="Unassembled WGS sequence"/>
</dbReference>
<dbReference type="EMBL" id="LKHV01000010">
    <property type="protein sequence ID" value="KRG17953.1"/>
    <property type="molecule type" value="Genomic_DNA"/>
</dbReference>
<reference evidence="4" key="2">
    <citation type="journal article" date="2016" name="Genome Announc.">
        <title>Draft Genome Sequences of Two Novel Amoeba-Resistant Intranuclear Bacteria, 'Candidatus Berkiella cookevillensis' and 'Candidatus Berkiella aquae'.</title>
        <authorList>
            <person name="Mehari Y.T."/>
            <person name="Arivett B.A."/>
            <person name="Farone A.L."/>
            <person name="Gunderson J.H."/>
            <person name="Farone M.B."/>
        </authorList>
    </citation>
    <scope>NUCLEOTIDE SEQUENCE</scope>
    <source>
        <strain evidence="4">CC99</strain>
    </source>
</reference>
<reference evidence="4" key="3">
    <citation type="submission" date="2021-06" db="EMBL/GenBank/DDBJ databases">
        <title>Genomic Description and Analysis of Intracellular Bacteria, Candidatus Berkiella cookevillensis and Candidatus Berkiella aquae.</title>
        <authorList>
            <person name="Kidane D.T."/>
            <person name="Mehari Y.T."/>
            <person name="Rice F.C."/>
            <person name="Arivett B.A."/>
            <person name="Farone A.L."/>
            <person name="Berk S.G."/>
            <person name="Farone M.B."/>
        </authorList>
    </citation>
    <scope>NUCLEOTIDE SEQUENCE</scope>
    <source>
        <strain evidence="4">CC99</strain>
    </source>
</reference>
<reference evidence="3" key="1">
    <citation type="submission" date="2015-09" db="EMBL/GenBank/DDBJ databases">
        <title>Draft Genome Sequences of Two Novel Amoeba-resistant Intranuclear Bacteria, Candidatus Berkiella cookevillensis and Candidatus Berkiella aquae.</title>
        <authorList>
            <person name="Mehari Y.T."/>
            <person name="Arivett B.A."/>
            <person name="Farone A.L."/>
            <person name="Gunderson J.H."/>
            <person name="Farone M.B."/>
        </authorList>
    </citation>
    <scope>NUCLEOTIDE SEQUENCE [LARGE SCALE GENOMIC DNA]</scope>
    <source>
        <strain evidence="3">CC99</strain>
    </source>
</reference>
<dbReference type="RefSeq" id="WP_057625015.1">
    <property type="nucleotide sequence ID" value="NZ_LKHV02000001.1"/>
</dbReference>
<evidence type="ECO:0000313" key="4">
    <source>
        <dbReference type="EMBL" id="MCS5709119.1"/>
    </source>
</evidence>
<evidence type="ECO:0000256" key="2">
    <source>
        <dbReference type="SAM" id="Phobius"/>
    </source>
</evidence>
<feature type="region of interest" description="Disordered" evidence="1">
    <location>
        <begin position="1"/>
        <end position="31"/>
    </location>
</feature>
<keyword evidence="2" id="KW-0812">Transmembrane</keyword>
<proteinExistence type="predicted"/>